<feature type="compositionally biased region" description="Polar residues" evidence="4">
    <location>
        <begin position="942"/>
        <end position="952"/>
    </location>
</feature>
<dbReference type="Pfam" id="PF12796">
    <property type="entry name" value="Ank_2"/>
    <property type="match status" value="1"/>
</dbReference>
<dbReference type="Ensembl" id="ENSTRUT00000070531.1">
    <property type="protein sequence ID" value="ENSTRUP00000066950.1"/>
    <property type="gene ID" value="ENSTRUG00000001443.3"/>
</dbReference>
<accession>A0A674N069</accession>
<feature type="domain" description="BTB" evidence="5">
    <location>
        <begin position="771"/>
        <end position="839"/>
    </location>
</feature>
<feature type="repeat" description="RCC1" evidence="3">
    <location>
        <begin position="249"/>
        <end position="303"/>
    </location>
</feature>
<reference evidence="6" key="2">
    <citation type="submission" date="2025-08" db="UniProtKB">
        <authorList>
            <consortium name="Ensembl"/>
        </authorList>
    </citation>
    <scope>IDENTIFICATION</scope>
</reference>
<dbReference type="InterPro" id="IPR000210">
    <property type="entry name" value="BTB/POZ_dom"/>
</dbReference>
<dbReference type="InterPro" id="IPR009091">
    <property type="entry name" value="RCC1/BLIP-II"/>
</dbReference>
<dbReference type="CDD" id="cd18302">
    <property type="entry name" value="BTB2_POZ_IBtk"/>
    <property type="match status" value="1"/>
</dbReference>
<dbReference type="CDD" id="cd18301">
    <property type="entry name" value="BTB1_POZ_IBtk"/>
    <property type="match status" value="1"/>
</dbReference>
<feature type="region of interest" description="Disordered" evidence="4">
    <location>
        <begin position="1128"/>
        <end position="1147"/>
    </location>
</feature>
<feature type="region of interest" description="Disordered" evidence="4">
    <location>
        <begin position="1097"/>
        <end position="1122"/>
    </location>
</feature>
<dbReference type="PANTHER" id="PTHR22872">
    <property type="entry name" value="BTK-BINDING PROTEIN-RELATED"/>
    <property type="match status" value="1"/>
</dbReference>
<evidence type="ECO:0000256" key="2">
    <source>
        <dbReference type="PROSITE-ProRule" id="PRU00023"/>
    </source>
</evidence>
<dbReference type="CDD" id="cd18500">
    <property type="entry name" value="BACK_IBtk"/>
    <property type="match status" value="1"/>
</dbReference>
<dbReference type="InterPro" id="IPR000408">
    <property type="entry name" value="Reg_chr_condens"/>
</dbReference>
<feature type="repeat" description="RCC1" evidence="3">
    <location>
        <begin position="197"/>
        <end position="248"/>
    </location>
</feature>
<dbReference type="SMART" id="SM00225">
    <property type="entry name" value="BTB"/>
    <property type="match status" value="2"/>
</dbReference>
<feature type="region of interest" description="Disordered" evidence="4">
    <location>
        <begin position="692"/>
        <end position="719"/>
    </location>
</feature>
<evidence type="ECO:0000259" key="5">
    <source>
        <dbReference type="PROSITE" id="PS50097"/>
    </source>
</evidence>
<evidence type="ECO:0000256" key="3">
    <source>
        <dbReference type="PROSITE-ProRule" id="PRU00235"/>
    </source>
</evidence>
<dbReference type="Gene3D" id="3.30.710.10">
    <property type="entry name" value="Potassium Channel Kv1.1, Chain A"/>
    <property type="match status" value="2"/>
</dbReference>
<keyword evidence="7" id="KW-1185">Reference proteome</keyword>
<reference evidence="6" key="3">
    <citation type="submission" date="2025-09" db="UniProtKB">
        <authorList>
            <consortium name="Ensembl"/>
        </authorList>
    </citation>
    <scope>IDENTIFICATION</scope>
</reference>
<dbReference type="Gene3D" id="2.130.10.30">
    <property type="entry name" value="Regulator of chromosome condensation 1/beta-lactamase-inhibitor protein II"/>
    <property type="match status" value="1"/>
</dbReference>
<dbReference type="PROSITE" id="PS50297">
    <property type="entry name" value="ANK_REP_REGION"/>
    <property type="match status" value="1"/>
</dbReference>
<dbReference type="AlphaFoldDB" id="A0A674N069"/>
<evidence type="ECO:0000256" key="1">
    <source>
        <dbReference type="ARBA" id="ARBA00022737"/>
    </source>
</evidence>
<dbReference type="PANTHER" id="PTHR22872:SF2">
    <property type="entry name" value="INHIBITOR OF BRUTON TYROSINE KINASE"/>
    <property type="match status" value="1"/>
</dbReference>
<dbReference type="GeneTree" id="ENSGT00940000156277"/>
<dbReference type="PROSITE" id="PS50097">
    <property type="entry name" value="BTB"/>
    <property type="match status" value="2"/>
</dbReference>
<dbReference type="FunFam" id="2.130.10.30:FF:000011">
    <property type="entry name" value="inhibitor of Bruton tyrosine kinase isoform X2"/>
    <property type="match status" value="1"/>
</dbReference>
<dbReference type="Pfam" id="PF00651">
    <property type="entry name" value="BTB"/>
    <property type="match status" value="2"/>
</dbReference>
<name>A0A674N069_TAKRU</name>
<feature type="repeat" description="RCC1" evidence="3">
    <location>
        <begin position="143"/>
        <end position="196"/>
    </location>
</feature>
<feature type="region of interest" description="Disordered" evidence="4">
    <location>
        <begin position="1064"/>
        <end position="1083"/>
    </location>
</feature>
<feature type="domain" description="BTB" evidence="5">
    <location>
        <begin position="568"/>
        <end position="650"/>
    </location>
</feature>
<feature type="compositionally biased region" description="Basic residues" evidence="4">
    <location>
        <begin position="695"/>
        <end position="707"/>
    </location>
</feature>
<keyword evidence="2" id="KW-0040">ANK repeat</keyword>
<dbReference type="GO" id="GO:0005654">
    <property type="term" value="C:nucleoplasm"/>
    <property type="evidence" value="ECO:0007669"/>
    <property type="project" value="TreeGrafter"/>
</dbReference>
<gene>
    <name evidence="6" type="primary">ibtk</name>
</gene>
<dbReference type="InterPro" id="IPR002110">
    <property type="entry name" value="Ankyrin_rpt"/>
</dbReference>
<dbReference type="InterPro" id="IPR011333">
    <property type="entry name" value="SKP1/BTB/POZ_sf"/>
</dbReference>
<dbReference type="Pfam" id="PF00415">
    <property type="entry name" value="RCC1"/>
    <property type="match status" value="3"/>
</dbReference>
<evidence type="ECO:0000313" key="7">
    <source>
        <dbReference type="Proteomes" id="UP000005226"/>
    </source>
</evidence>
<feature type="repeat" description="ANK" evidence="2">
    <location>
        <begin position="51"/>
        <end position="84"/>
    </location>
</feature>
<dbReference type="PROSITE" id="PS50088">
    <property type="entry name" value="ANK_REPEAT"/>
    <property type="match status" value="2"/>
</dbReference>
<feature type="region of interest" description="Disordered" evidence="4">
    <location>
        <begin position="934"/>
        <end position="969"/>
    </location>
</feature>
<sequence length="1278" mass="140605">MNLAAPECTAKCRSREHAEDVVAAVTRGSEGQLRLFLSSHCHNAATLRDHFGRTALHMAASMGKKALLEWLLEMKNSDLTVKDKESGWTALHRSAFYGQIHCLISLIKHGGLLSTIDKEGLSVLDITMKDRPSHVVFKTADPTEVYTWGNNTNFSLGHGNQESRQHPELVDVFARTGVYIKQVVLCKFHSVFLSQKGQVFTCGHGQGGRLGHGDEQTYLVPRMVEGLTSHHCSQIAAAKDHTVVLTEGGYVYTFGLNTFHQLGLAPPPASAYVPKQVFSKTLKGRSVVGVAAGRFHTVLWTKEAVYTMGLNGGQLGYLLDPNGEKCVTAPRQVSALHHKDVTIAMAAASDGATVVVTEKGDIYLLTEYQCKKIVSRQLNIKKILVSGGCLNHRVAPQILNDGGGEKVDILALDEAGRVFCWRSCNSSVRQCRWAYGRQVFMADVALSKNGMMFVTQEGEGFSGVWAGEYKKHVEKKDVNVGTLIWKLHNASLSCVVELFMFLLFTEIIVIHPVRPCCSHGCVFLCIKLMKTLFWLQSSLCEIPIISPSSFSKHFGQLLEEADEMDSIHDVTLQAGDRTFAAHKYILSMRSEFFRKLFVSDHSEIGEELGEEARKSEDAVGCDLIALENIPADMLEYALDFIYTDSCELLVHGAKPRESNEERLISSLQDLNVRGRSALEVYRSLPTAAKEDVKVKSRNAKPGKKAKGGKGDKAEANEGGANPVKALQAVAKKLGLGSLLDGVKYENGKINVVNRKSGNKPKFYQKKCSYLHDVTLKSEDGKEFPCHKSVLCARLEYFNSMLGSPWIEATACTALEMPTSSEVLQAILEYIYTDESPTIRESLNVEFVCNVLVVADQLLITRLKEMCEVVITENLTLKNAAELLEFATMYNAQQLKLSCFQFIVLNITALLELNKKCYDFIREIQFKKAKIKAKKKPRRRSDSSGGYTLSDIIQSPPAAGTRHSEKVNSNESLQELLMSDSEGSCMGVGSPRDVQSPISQDKTETFAHRLETPPNTPPALKDEVLVFILKIHLCVCGFLISSPACPPPILDLRTIMDMEANSLQSLTPKSPGSMKHSPGPAKLSQKQRKILAMANKEASVESNISKPTQTVAPSKSSGKENHSIRAGQVGLQRGRNSQGTSAAPAPSTRKVVTFKCEEGSEPERPAGCVSAPTLFCCFPLGGTVAPVKKTNCICLSKKPWVGSPTLPSTVTFASIVEEEKQQQAALIRSREKPLALIQIEERAIQDLLLHYRARDNPDELIIVERSSRGPVAAPTWKKH</sequence>
<dbReference type="InterPro" id="IPR036770">
    <property type="entry name" value="Ankyrin_rpt-contain_sf"/>
</dbReference>
<dbReference type="SUPFAM" id="SSF50985">
    <property type="entry name" value="RCC1/BLIP-II"/>
    <property type="match status" value="1"/>
</dbReference>
<organism evidence="6 7">
    <name type="scientific">Takifugu rubripes</name>
    <name type="common">Japanese pufferfish</name>
    <name type="synonym">Fugu rubripes</name>
    <dbReference type="NCBI Taxonomy" id="31033"/>
    <lineage>
        <taxon>Eukaryota</taxon>
        <taxon>Metazoa</taxon>
        <taxon>Chordata</taxon>
        <taxon>Craniata</taxon>
        <taxon>Vertebrata</taxon>
        <taxon>Euteleostomi</taxon>
        <taxon>Actinopterygii</taxon>
        <taxon>Neopterygii</taxon>
        <taxon>Teleostei</taxon>
        <taxon>Neoteleostei</taxon>
        <taxon>Acanthomorphata</taxon>
        <taxon>Eupercaria</taxon>
        <taxon>Tetraodontiformes</taxon>
        <taxon>Tetradontoidea</taxon>
        <taxon>Tetraodontidae</taxon>
        <taxon>Takifugu</taxon>
    </lineage>
</organism>
<feature type="repeat" description="ANK" evidence="2">
    <location>
        <begin position="86"/>
        <end position="118"/>
    </location>
</feature>
<keyword evidence="1" id="KW-0677">Repeat</keyword>
<protein>
    <submittedName>
        <fullName evidence="6">Inhibitor of Bruton tyrosine kinase</fullName>
    </submittedName>
</protein>
<feature type="compositionally biased region" description="Polar residues" evidence="4">
    <location>
        <begin position="1099"/>
        <end position="1115"/>
    </location>
</feature>
<proteinExistence type="predicted"/>
<dbReference type="GO" id="GO:0030292">
    <property type="term" value="F:protein tyrosine kinase inhibitor activity"/>
    <property type="evidence" value="ECO:0007669"/>
    <property type="project" value="TreeGrafter"/>
</dbReference>
<evidence type="ECO:0000313" key="6">
    <source>
        <dbReference type="Ensembl" id="ENSTRUP00000066950.1"/>
    </source>
</evidence>
<dbReference type="GO" id="GO:0005737">
    <property type="term" value="C:cytoplasm"/>
    <property type="evidence" value="ECO:0007669"/>
    <property type="project" value="TreeGrafter"/>
</dbReference>
<dbReference type="PROSITE" id="PS50012">
    <property type="entry name" value="RCC1_3"/>
    <property type="match status" value="3"/>
</dbReference>
<dbReference type="GO" id="GO:0019901">
    <property type="term" value="F:protein kinase binding"/>
    <property type="evidence" value="ECO:0007669"/>
    <property type="project" value="TreeGrafter"/>
</dbReference>
<dbReference type="Gene3D" id="1.25.40.20">
    <property type="entry name" value="Ankyrin repeat-containing domain"/>
    <property type="match status" value="1"/>
</dbReference>
<dbReference type="SMART" id="SM00248">
    <property type="entry name" value="ANK"/>
    <property type="match status" value="2"/>
</dbReference>
<reference evidence="6 7" key="1">
    <citation type="journal article" date="2011" name="Genome Biol. Evol.">
        <title>Integration of the genetic map and genome assembly of fugu facilitates insights into distinct features of genome evolution in teleosts and mammals.</title>
        <authorList>
            <person name="Kai W."/>
            <person name="Kikuchi K."/>
            <person name="Tohari S."/>
            <person name="Chew A.K."/>
            <person name="Tay A."/>
            <person name="Fujiwara A."/>
            <person name="Hosoya S."/>
            <person name="Suetake H."/>
            <person name="Naruse K."/>
            <person name="Brenner S."/>
            <person name="Suzuki Y."/>
            <person name="Venkatesh B."/>
        </authorList>
    </citation>
    <scope>NUCLEOTIDE SEQUENCE [LARGE SCALE GENOMIC DNA]</scope>
</reference>
<dbReference type="SUPFAM" id="SSF48403">
    <property type="entry name" value="Ankyrin repeat"/>
    <property type="match status" value="1"/>
</dbReference>
<dbReference type="Proteomes" id="UP000005226">
    <property type="component" value="Chromosome 7"/>
</dbReference>
<dbReference type="FunFam" id="3.30.710.10:FF:000105">
    <property type="entry name" value="inhibitor of Bruton tyrosine kinase isoform X1"/>
    <property type="match status" value="1"/>
</dbReference>
<dbReference type="InterPro" id="IPR051625">
    <property type="entry name" value="Signaling_Regulatory_Domain"/>
</dbReference>
<evidence type="ECO:0000256" key="4">
    <source>
        <dbReference type="SAM" id="MobiDB-lite"/>
    </source>
</evidence>
<dbReference type="SUPFAM" id="SSF54695">
    <property type="entry name" value="POZ domain"/>
    <property type="match status" value="2"/>
</dbReference>